<dbReference type="Pfam" id="PF00440">
    <property type="entry name" value="TetR_N"/>
    <property type="match status" value="1"/>
</dbReference>
<feature type="domain" description="HTH tetR-type" evidence="6">
    <location>
        <begin position="8"/>
        <end position="68"/>
    </location>
</feature>
<evidence type="ECO:0000256" key="3">
    <source>
        <dbReference type="ARBA" id="ARBA00023125"/>
    </source>
</evidence>
<reference evidence="7 8" key="1">
    <citation type="submission" date="2019-03" db="EMBL/GenBank/DDBJ databases">
        <title>Genomic Encyclopedia of Type Strains, Phase III (KMG-III): the genomes of soil and plant-associated and newly described type strains.</title>
        <authorList>
            <person name="Whitman W."/>
        </authorList>
    </citation>
    <scope>NUCLEOTIDE SEQUENCE [LARGE SCALE GENOMIC DNA]</scope>
    <source>
        <strain evidence="7 8">CGMCC 1.7660</strain>
    </source>
</reference>
<evidence type="ECO:0000259" key="6">
    <source>
        <dbReference type="PROSITE" id="PS50977"/>
    </source>
</evidence>
<evidence type="ECO:0000256" key="1">
    <source>
        <dbReference type="ARBA" id="ARBA00022491"/>
    </source>
</evidence>
<dbReference type="InterPro" id="IPR036271">
    <property type="entry name" value="Tet_transcr_reg_TetR-rel_C_sf"/>
</dbReference>
<feature type="DNA-binding region" description="H-T-H motif" evidence="5">
    <location>
        <begin position="31"/>
        <end position="50"/>
    </location>
</feature>
<evidence type="ECO:0000256" key="5">
    <source>
        <dbReference type="PROSITE-ProRule" id="PRU00335"/>
    </source>
</evidence>
<dbReference type="PANTHER" id="PTHR30055">
    <property type="entry name" value="HTH-TYPE TRANSCRIPTIONAL REGULATOR RUTR"/>
    <property type="match status" value="1"/>
</dbReference>
<proteinExistence type="predicted"/>
<sequence length="214" mass="23794">MSRELAKEARRQQLIEATIDGIARKGFSDVKIADVAEAAGLSVGIVNFYFKSKDALLIATLKHLVDDYERHVKETLARAGKSAAAQIDAMIEADFARTHANRKYVTVWYAFWGETRWRPEFSKLCADLSTSFQESMTDAMRRLIEEGGYRDIDPALIARGFNAMIDGLWLDMLINPKQTDRETAKASVRAFLAGLFPNEFGRRPAANDAAGSAA</sequence>
<dbReference type="Proteomes" id="UP000295783">
    <property type="component" value="Unassembled WGS sequence"/>
</dbReference>
<gene>
    <name evidence="7" type="ORF">A8950_0768</name>
</gene>
<evidence type="ECO:0000313" key="7">
    <source>
        <dbReference type="EMBL" id="TDQ84220.1"/>
    </source>
</evidence>
<evidence type="ECO:0000256" key="2">
    <source>
        <dbReference type="ARBA" id="ARBA00023015"/>
    </source>
</evidence>
<dbReference type="GO" id="GO:0000976">
    <property type="term" value="F:transcription cis-regulatory region binding"/>
    <property type="evidence" value="ECO:0007669"/>
    <property type="project" value="TreeGrafter"/>
</dbReference>
<accession>A0A4R6WVL2</accession>
<dbReference type="PRINTS" id="PR00455">
    <property type="entry name" value="HTHTETR"/>
</dbReference>
<dbReference type="PANTHER" id="PTHR30055:SF228">
    <property type="entry name" value="TRANSCRIPTIONAL REGULATOR-RELATED"/>
    <property type="match status" value="1"/>
</dbReference>
<name>A0A4R6WVL2_9PROT</name>
<dbReference type="GO" id="GO:0003700">
    <property type="term" value="F:DNA-binding transcription factor activity"/>
    <property type="evidence" value="ECO:0007669"/>
    <property type="project" value="TreeGrafter"/>
</dbReference>
<protein>
    <submittedName>
        <fullName evidence="7">TetR family transcriptional regulator</fullName>
    </submittedName>
</protein>
<evidence type="ECO:0000256" key="4">
    <source>
        <dbReference type="ARBA" id="ARBA00023163"/>
    </source>
</evidence>
<organism evidence="7 8">
    <name type="scientific">Dongia mobilis</name>
    <dbReference type="NCBI Taxonomy" id="578943"/>
    <lineage>
        <taxon>Bacteria</taxon>
        <taxon>Pseudomonadati</taxon>
        <taxon>Pseudomonadota</taxon>
        <taxon>Alphaproteobacteria</taxon>
        <taxon>Rhodospirillales</taxon>
        <taxon>Dongiaceae</taxon>
        <taxon>Dongia</taxon>
    </lineage>
</organism>
<keyword evidence="3 5" id="KW-0238">DNA-binding</keyword>
<dbReference type="PROSITE" id="PS50977">
    <property type="entry name" value="HTH_TETR_2"/>
    <property type="match status" value="1"/>
</dbReference>
<dbReference type="SUPFAM" id="SSF46689">
    <property type="entry name" value="Homeodomain-like"/>
    <property type="match status" value="1"/>
</dbReference>
<dbReference type="SUPFAM" id="SSF48498">
    <property type="entry name" value="Tetracyclin repressor-like, C-terminal domain"/>
    <property type="match status" value="1"/>
</dbReference>
<dbReference type="AlphaFoldDB" id="A0A4R6WVL2"/>
<evidence type="ECO:0000313" key="8">
    <source>
        <dbReference type="Proteomes" id="UP000295783"/>
    </source>
</evidence>
<comment type="caution">
    <text evidence="7">The sequence shown here is derived from an EMBL/GenBank/DDBJ whole genome shotgun (WGS) entry which is preliminary data.</text>
</comment>
<keyword evidence="4" id="KW-0804">Transcription</keyword>
<dbReference type="InterPro" id="IPR009057">
    <property type="entry name" value="Homeodomain-like_sf"/>
</dbReference>
<dbReference type="Gene3D" id="1.10.357.10">
    <property type="entry name" value="Tetracycline Repressor, domain 2"/>
    <property type="match status" value="1"/>
</dbReference>
<dbReference type="Pfam" id="PF13977">
    <property type="entry name" value="TetR_C_6"/>
    <property type="match status" value="1"/>
</dbReference>
<dbReference type="InterPro" id="IPR050109">
    <property type="entry name" value="HTH-type_TetR-like_transc_reg"/>
</dbReference>
<dbReference type="NCBIfam" id="NF001978">
    <property type="entry name" value="PRK00767.1"/>
    <property type="match status" value="1"/>
</dbReference>
<keyword evidence="8" id="KW-1185">Reference proteome</keyword>
<dbReference type="InterPro" id="IPR039538">
    <property type="entry name" value="BetI_C"/>
</dbReference>
<keyword evidence="2" id="KW-0805">Transcription regulation</keyword>
<keyword evidence="1" id="KW-0678">Repressor</keyword>
<dbReference type="InterPro" id="IPR001647">
    <property type="entry name" value="HTH_TetR"/>
</dbReference>
<dbReference type="EMBL" id="SNYW01000006">
    <property type="protein sequence ID" value="TDQ84220.1"/>
    <property type="molecule type" value="Genomic_DNA"/>
</dbReference>